<sequence>MFANIADFIVYFTALIYLSQFGFAAGLGFRLTVILSVMVLSPSVFLLGFLSLGFSLTLSCVLRLPLARYLATQVLVVVFTLPILVWNASVTLVLLSLEALVDMYHYPVFFVFGLVISWIIESIGLRNLRVVVSSLELDNISFRTLNTSLLRERKQFKRQLSSMRGALFGERRALVELQAKIVHIKERARVKYQTARDQCKAFADQNLTERMEHCVTQLKYDRTVEERDDILRTYRSLKRDSRERIQKLQDTQLENEQRIRDLELYVDKLKKEAGAHDKAHSTSKHSMSFTQIVSPLEQFGVSGEVEQVETSSVYSSALALDRTSEYTGFSEVGKEEVGAVESLRSVSIEASTVSTGWTPTAIHFIALC</sequence>
<evidence type="ECO:0000313" key="2">
    <source>
        <dbReference type="EMBL" id="KAJ3487876.1"/>
    </source>
</evidence>
<name>A0AAD5YFT6_9APHY</name>
<protein>
    <submittedName>
        <fullName evidence="2">Uncharacterized protein</fullName>
    </submittedName>
</protein>
<proteinExistence type="predicted"/>
<evidence type="ECO:0000313" key="3">
    <source>
        <dbReference type="Proteomes" id="UP001212997"/>
    </source>
</evidence>
<comment type="caution">
    <text evidence="2">The sequence shown here is derived from an EMBL/GenBank/DDBJ whole genome shotgun (WGS) entry which is preliminary data.</text>
</comment>
<dbReference type="AlphaFoldDB" id="A0AAD5YFT6"/>
<dbReference type="EMBL" id="JANAWD010000080">
    <property type="protein sequence ID" value="KAJ3487876.1"/>
    <property type="molecule type" value="Genomic_DNA"/>
</dbReference>
<keyword evidence="1" id="KW-0472">Membrane</keyword>
<organism evidence="2 3">
    <name type="scientific">Meripilus lineatus</name>
    <dbReference type="NCBI Taxonomy" id="2056292"/>
    <lineage>
        <taxon>Eukaryota</taxon>
        <taxon>Fungi</taxon>
        <taxon>Dikarya</taxon>
        <taxon>Basidiomycota</taxon>
        <taxon>Agaricomycotina</taxon>
        <taxon>Agaricomycetes</taxon>
        <taxon>Polyporales</taxon>
        <taxon>Meripilaceae</taxon>
        <taxon>Meripilus</taxon>
    </lineage>
</organism>
<feature type="transmembrane region" description="Helical" evidence="1">
    <location>
        <begin position="74"/>
        <end position="97"/>
    </location>
</feature>
<dbReference type="Proteomes" id="UP001212997">
    <property type="component" value="Unassembled WGS sequence"/>
</dbReference>
<accession>A0AAD5YFT6</accession>
<keyword evidence="1" id="KW-1133">Transmembrane helix</keyword>
<keyword evidence="3" id="KW-1185">Reference proteome</keyword>
<reference evidence="2" key="1">
    <citation type="submission" date="2022-07" db="EMBL/GenBank/DDBJ databases">
        <title>Genome Sequence of Physisporinus lineatus.</title>
        <authorList>
            <person name="Buettner E."/>
        </authorList>
    </citation>
    <scope>NUCLEOTIDE SEQUENCE</scope>
    <source>
        <strain evidence="2">VT162</strain>
    </source>
</reference>
<gene>
    <name evidence="2" type="ORF">NLI96_g3222</name>
</gene>
<feature type="transmembrane region" description="Helical" evidence="1">
    <location>
        <begin position="103"/>
        <end position="120"/>
    </location>
</feature>
<evidence type="ECO:0000256" key="1">
    <source>
        <dbReference type="SAM" id="Phobius"/>
    </source>
</evidence>
<feature type="transmembrane region" description="Helical" evidence="1">
    <location>
        <begin position="33"/>
        <end position="62"/>
    </location>
</feature>
<keyword evidence="1" id="KW-0812">Transmembrane</keyword>
<feature type="transmembrane region" description="Helical" evidence="1">
    <location>
        <begin position="9"/>
        <end position="27"/>
    </location>
</feature>